<name>A0A517YAG8_9BACT</name>
<evidence type="ECO:0000313" key="2">
    <source>
        <dbReference type="Proteomes" id="UP000315017"/>
    </source>
</evidence>
<accession>A0A517YAG8</accession>
<sequence length="317" mass="36100">MSVADRVSIPLTGNPVDPLADRLRAAMAAARVSFTWFGSRKSLTAEQQSQAADTFDAEKEFLSARKKLIDTTHPAMKAVTALRGQIVQYWRRVSLPFPEPGIRLIRRADIAAFNVQLTSLKGELGETVEQLEESYAELKRSARQRLGRLFNASDYPVTLRGMFDVNWDWPSIDPPHYLQQLSPDLFQQECTRVQARFTEAIQLAEQAFFEEFAKLLEHLTERLTGDVDGKPKVFRDSAIENLREFFQRFQSLNVGSHQQLEELVSQAQRIVRGVGPQKLRDDRGLRQEVASQLSGVQSVLDGLMVDRPRRNLVRRPH</sequence>
<reference evidence="1 2" key="1">
    <citation type="submission" date="2019-02" db="EMBL/GenBank/DDBJ databases">
        <title>Deep-cultivation of Planctomycetes and their phenomic and genomic characterization uncovers novel biology.</title>
        <authorList>
            <person name="Wiegand S."/>
            <person name="Jogler M."/>
            <person name="Boedeker C."/>
            <person name="Pinto D."/>
            <person name="Vollmers J."/>
            <person name="Rivas-Marin E."/>
            <person name="Kohn T."/>
            <person name="Peeters S.H."/>
            <person name="Heuer A."/>
            <person name="Rast P."/>
            <person name="Oberbeckmann S."/>
            <person name="Bunk B."/>
            <person name="Jeske O."/>
            <person name="Meyerdierks A."/>
            <person name="Storesund J.E."/>
            <person name="Kallscheuer N."/>
            <person name="Luecker S."/>
            <person name="Lage O.M."/>
            <person name="Pohl T."/>
            <person name="Merkel B.J."/>
            <person name="Hornburger P."/>
            <person name="Mueller R.-W."/>
            <person name="Bruemmer F."/>
            <person name="Labrenz M."/>
            <person name="Spormann A.M."/>
            <person name="Op den Camp H."/>
            <person name="Overmann J."/>
            <person name="Amann R."/>
            <person name="Jetten M.S.M."/>
            <person name="Mascher T."/>
            <person name="Medema M.H."/>
            <person name="Devos D.P."/>
            <person name="Kaster A.-K."/>
            <person name="Ovreas L."/>
            <person name="Rohde M."/>
            <person name="Galperin M.Y."/>
            <person name="Jogler C."/>
        </authorList>
    </citation>
    <scope>NUCLEOTIDE SEQUENCE [LARGE SCALE GENOMIC DNA]</scope>
    <source>
        <strain evidence="1 2">ETA_A8</strain>
    </source>
</reference>
<dbReference type="AlphaFoldDB" id="A0A517YAG8"/>
<keyword evidence="2" id="KW-1185">Reference proteome</keyword>
<dbReference type="EMBL" id="CP036274">
    <property type="protein sequence ID" value="QDU27229.1"/>
    <property type="molecule type" value="Genomic_DNA"/>
</dbReference>
<evidence type="ECO:0008006" key="3">
    <source>
        <dbReference type="Google" id="ProtNLM"/>
    </source>
</evidence>
<organism evidence="1 2">
    <name type="scientific">Anatilimnocola aggregata</name>
    <dbReference type="NCBI Taxonomy" id="2528021"/>
    <lineage>
        <taxon>Bacteria</taxon>
        <taxon>Pseudomonadati</taxon>
        <taxon>Planctomycetota</taxon>
        <taxon>Planctomycetia</taxon>
        <taxon>Pirellulales</taxon>
        <taxon>Pirellulaceae</taxon>
        <taxon>Anatilimnocola</taxon>
    </lineage>
</organism>
<proteinExistence type="predicted"/>
<protein>
    <recommendedName>
        <fullName evidence="3">DUF3150 domain-containing protein</fullName>
    </recommendedName>
</protein>
<dbReference type="Proteomes" id="UP000315017">
    <property type="component" value="Chromosome"/>
</dbReference>
<dbReference type="OrthoDB" id="247764at2"/>
<evidence type="ECO:0000313" key="1">
    <source>
        <dbReference type="EMBL" id="QDU27229.1"/>
    </source>
</evidence>
<gene>
    <name evidence="1" type="ORF">ETAA8_23150</name>
</gene>
<dbReference type="KEGG" id="aagg:ETAA8_23150"/>